<keyword evidence="6 7" id="KW-0472">Membrane</keyword>
<keyword evidence="5 7" id="KW-1133">Transmembrane helix</keyword>
<reference evidence="8 9" key="1">
    <citation type="journal article" date="2015" name="J. Biotechnol.">
        <title>Complete genome sequence of Paenibacillus beijingensis 7188(T) (=DSM 24997(T)), a novel rhizobacterium from jujube garden soil.</title>
        <authorList>
            <person name="Kwak Y."/>
            <person name="Shin J.H."/>
        </authorList>
    </citation>
    <scope>NUCLEOTIDE SEQUENCE [LARGE SCALE GENOMIC DNA]</scope>
    <source>
        <strain evidence="8 9">DSM 24997</strain>
    </source>
</reference>
<keyword evidence="3" id="KW-1003">Cell membrane</keyword>
<dbReference type="PANTHER" id="PTHR33452:SF1">
    <property type="entry name" value="INNER MEMBRANE PROTEIN YPHA-RELATED"/>
    <property type="match status" value="1"/>
</dbReference>
<dbReference type="InterPro" id="IPR051907">
    <property type="entry name" value="DoxX-like_oxidoreductase"/>
</dbReference>
<dbReference type="OrthoDB" id="886570at2"/>
<evidence type="ECO:0000256" key="5">
    <source>
        <dbReference type="ARBA" id="ARBA00022989"/>
    </source>
</evidence>
<dbReference type="HOGENOM" id="CLU_058421_3_2_9"/>
<dbReference type="EMBL" id="CP011058">
    <property type="protein sequence ID" value="AJY74669.1"/>
    <property type="molecule type" value="Genomic_DNA"/>
</dbReference>
<dbReference type="Proteomes" id="UP000032633">
    <property type="component" value="Chromosome"/>
</dbReference>
<keyword evidence="9" id="KW-1185">Reference proteome</keyword>
<feature type="transmembrane region" description="Helical" evidence="7">
    <location>
        <begin position="46"/>
        <end position="64"/>
    </location>
</feature>
<evidence type="ECO:0000313" key="9">
    <source>
        <dbReference type="Proteomes" id="UP000032633"/>
    </source>
</evidence>
<feature type="transmembrane region" description="Helical" evidence="7">
    <location>
        <begin position="100"/>
        <end position="119"/>
    </location>
</feature>
<evidence type="ECO:0000256" key="2">
    <source>
        <dbReference type="ARBA" id="ARBA00006679"/>
    </source>
</evidence>
<evidence type="ECO:0000256" key="4">
    <source>
        <dbReference type="ARBA" id="ARBA00022692"/>
    </source>
</evidence>
<evidence type="ECO:0000313" key="8">
    <source>
        <dbReference type="EMBL" id="AJY74669.1"/>
    </source>
</evidence>
<comment type="subcellular location">
    <subcellularLocation>
        <location evidence="1">Cell membrane</location>
        <topology evidence="1">Multi-pass membrane protein</topology>
    </subcellularLocation>
</comment>
<dbReference type="GO" id="GO:0005886">
    <property type="term" value="C:plasma membrane"/>
    <property type="evidence" value="ECO:0007669"/>
    <property type="project" value="UniProtKB-SubCell"/>
</dbReference>
<dbReference type="PATRIC" id="fig|1126833.4.peg.1959"/>
<dbReference type="InterPro" id="IPR032808">
    <property type="entry name" value="DoxX"/>
</dbReference>
<reference evidence="9" key="2">
    <citation type="submission" date="2015-03" db="EMBL/GenBank/DDBJ databases">
        <title>Genome sequence of Paenibacillus beijingensis strain DSM 24997T.</title>
        <authorList>
            <person name="Kwak Y."/>
            <person name="Shin J.-H."/>
        </authorList>
    </citation>
    <scope>NUCLEOTIDE SEQUENCE [LARGE SCALE GENOMIC DNA]</scope>
    <source>
        <strain evidence="9">DSM 24997</strain>
    </source>
</reference>
<proteinExistence type="inferred from homology"/>
<dbReference type="PANTHER" id="PTHR33452">
    <property type="entry name" value="OXIDOREDUCTASE CATD-RELATED"/>
    <property type="match status" value="1"/>
</dbReference>
<evidence type="ECO:0000256" key="7">
    <source>
        <dbReference type="SAM" id="Phobius"/>
    </source>
</evidence>
<dbReference type="STRING" id="1126833.VN24_08860"/>
<sequence length="133" mass="13919">MGKNVEIGTLIARVVLGIIFMLHGWQKAQNFAGTSQFFQKIGLPGFMAYAVGTIELIGGILLIIGFGTRIIAALFALIMLGAIFQVKSSAGLVGGYELDLALLAISVHLMLAGGGLLAADKLLFRGKARTANA</sequence>
<evidence type="ECO:0000256" key="3">
    <source>
        <dbReference type="ARBA" id="ARBA00022475"/>
    </source>
</evidence>
<feature type="transmembrane region" description="Helical" evidence="7">
    <location>
        <begin position="71"/>
        <end position="88"/>
    </location>
</feature>
<feature type="transmembrane region" description="Helical" evidence="7">
    <location>
        <begin position="7"/>
        <end position="26"/>
    </location>
</feature>
<accession>A0A0D5NH21</accession>
<keyword evidence="4 7" id="KW-0812">Transmembrane</keyword>
<dbReference type="Pfam" id="PF07681">
    <property type="entry name" value="DoxX"/>
    <property type="match status" value="1"/>
</dbReference>
<gene>
    <name evidence="8" type="ORF">VN24_08860</name>
</gene>
<comment type="similarity">
    <text evidence="2">Belongs to the DoxX family.</text>
</comment>
<dbReference type="RefSeq" id="WP_045670102.1">
    <property type="nucleotide sequence ID" value="NZ_CP011058.1"/>
</dbReference>
<name>A0A0D5NH21_9BACL</name>
<evidence type="ECO:0000256" key="1">
    <source>
        <dbReference type="ARBA" id="ARBA00004651"/>
    </source>
</evidence>
<dbReference type="AlphaFoldDB" id="A0A0D5NH21"/>
<organism evidence="8 9">
    <name type="scientific">Paenibacillus beijingensis</name>
    <dbReference type="NCBI Taxonomy" id="1126833"/>
    <lineage>
        <taxon>Bacteria</taxon>
        <taxon>Bacillati</taxon>
        <taxon>Bacillota</taxon>
        <taxon>Bacilli</taxon>
        <taxon>Bacillales</taxon>
        <taxon>Paenibacillaceae</taxon>
        <taxon>Paenibacillus</taxon>
    </lineage>
</organism>
<protein>
    <submittedName>
        <fullName evidence="8">Oxidoreductase</fullName>
    </submittedName>
</protein>
<dbReference type="KEGG" id="pbj:VN24_08860"/>
<evidence type="ECO:0000256" key="6">
    <source>
        <dbReference type="ARBA" id="ARBA00023136"/>
    </source>
</evidence>